<dbReference type="PROSITE" id="PS50011">
    <property type="entry name" value="PROTEIN_KINASE_DOM"/>
    <property type="match status" value="1"/>
</dbReference>
<dbReference type="Proteomes" id="UP001175001">
    <property type="component" value="Unassembled WGS sequence"/>
</dbReference>
<reference evidence="3" key="1">
    <citation type="submission" date="2023-06" db="EMBL/GenBank/DDBJ databases">
        <title>Multi-omics analyses reveal the molecular pathogenesis toolkit of Lasiodiplodia hormozganensis, a cross-kingdom pathogen.</title>
        <authorList>
            <person name="Felix C."/>
            <person name="Meneses R."/>
            <person name="Goncalves M.F.M."/>
            <person name="Tilleman L."/>
            <person name="Duarte A.S."/>
            <person name="Jorrin-Novo J.V."/>
            <person name="Van De Peer Y."/>
            <person name="Deforce D."/>
            <person name="Van Nieuwerburgh F."/>
            <person name="Esteves A.C."/>
            <person name="Alves A."/>
        </authorList>
    </citation>
    <scope>NUCLEOTIDE SEQUENCE</scope>
    <source>
        <strain evidence="3">CBS 339.90</strain>
    </source>
</reference>
<keyword evidence="3" id="KW-0418">Kinase</keyword>
<keyword evidence="3" id="KW-0808">Transferase</keyword>
<dbReference type="PANTHER" id="PTHR24359">
    <property type="entry name" value="SERINE/THREONINE-PROTEIN KINASE SBK1"/>
    <property type="match status" value="1"/>
</dbReference>
<keyword evidence="4" id="KW-1185">Reference proteome</keyword>
<dbReference type="InterPro" id="IPR011009">
    <property type="entry name" value="Kinase-like_dom_sf"/>
</dbReference>
<evidence type="ECO:0000313" key="3">
    <source>
        <dbReference type="EMBL" id="KAK0637969.1"/>
    </source>
</evidence>
<organism evidence="3 4">
    <name type="scientific">Lasiodiplodia hormozganensis</name>
    <dbReference type="NCBI Taxonomy" id="869390"/>
    <lineage>
        <taxon>Eukaryota</taxon>
        <taxon>Fungi</taxon>
        <taxon>Dikarya</taxon>
        <taxon>Ascomycota</taxon>
        <taxon>Pezizomycotina</taxon>
        <taxon>Dothideomycetes</taxon>
        <taxon>Dothideomycetes incertae sedis</taxon>
        <taxon>Botryosphaeriales</taxon>
        <taxon>Botryosphaeriaceae</taxon>
        <taxon>Lasiodiplodia</taxon>
    </lineage>
</organism>
<dbReference type="EMBL" id="JAUJDW010000106">
    <property type="protein sequence ID" value="KAK0637969.1"/>
    <property type="molecule type" value="Genomic_DNA"/>
</dbReference>
<dbReference type="Gene3D" id="1.10.510.10">
    <property type="entry name" value="Transferase(Phosphotransferase) domain 1"/>
    <property type="match status" value="1"/>
</dbReference>
<feature type="domain" description="Protein kinase" evidence="2">
    <location>
        <begin position="1"/>
        <end position="232"/>
    </location>
</feature>
<dbReference type="AlphaFoldDB" id="A0AA40CI09"/>
<name>A0AA40CI09_9PEZI</name>
<gene>
    <name evidence="3" type="primary">pskh1</name>
    <name evidence="3" type="ORF">DIS24_g10286</name>
</gene>
<feature type="region of interest" description="Disordered" evidence="1">
    <location>
        <begin position="298"/>
        <end position="321"/>
    </location>
</feature>
<accession>A0AA40CI09</accession>
<dbReference type="Pfam" id="PF00069">
    <property type="entry name" value="Pkinase"/>
    <property type="match status" value="1"/>
</dbReference>
<evidence type="ECO:0000256" key="1">
    <source>
        <dbReference type="SAM" id="MobiDB-lite"/>
    </source>
</evidence>
<comment type="caution">
    <text evidence="3">The sequence shown here is derived from an EMBL/GenBank/DDBJ whole genome shotgun (WGS) entry which is preliminary data.</text>
</comment>
<proteinExistence type="predicted"/>
<protein>
    <submittedName>
        <fullName evidence="3">Serine/threonine-protein kinase H1-like protein</fullName>
    </submittedName>
</protein>
<dbReference type="InterPro" id="IPR000719">
    <property type="entry name" value="Prot_kinase_dom"/>
</dbReference>
<dbReference type="GO" id="GO:0005524">
    <property type="term" value="F:ATP binding"/>
    <property type="evidence" value="ECO:0007669"/>
    <property type="project" value="InterPro"/>
</dbReference>
<evidence type="ECO:0000259" key="2">
    <source>
        <dbReference type="PROSITE" id="PS50011"/>
    </source>
</evidence>
<dbReference type="GO" id="GO:0004674">
    <property type="term" value="F:protein serine/threonine kinase activity"/>
    <property type="evidence" value="ECO:0007669"/>
    <property type="project" value="TreeGrafter"/>
</dbReference>
<dbReference type="SUPFAM" id="SSF56112">
    <property type="entry name" value="Protein kinase-like (PK-like)"/>
    <property type="match status" value="1"/>
</dbReference>
<dbReference type="PANTHER" id="PTHR24359:SF1">
    <property type="entry name" value="INHIBITOR OF NUCLEAR FACTOR KAPPA-B KINASE EPSILON SUBUNIT HOMOLOG 1-RELATED"/>
    <property type="match status" value="1"/>
</dbReference>
<evidence type="ECO:0000313" key="4">
    <source>
        <dbReference type="Proteomes" id="UP001175001"/>
    </source>
</evidence>
<sequence length="369" mass="42321">MVLWSLRQMIGITHGLRIIHNFKVSIPLSVAEMEMETPRGKAKMSVSSGEERYGRHGDLKPENILWFEDAAGAICQITDFGLGRFHGRDTRTKAAPYTIWSSPTYEPPECHIYLPVSRAYDLWSLGCLFLEWVSWMLNGWQAIDDFSRSRVEQSFIMNKDGMISDDYFWTLVVDKNNRNARVRNGVEQWVLMLRAHPKCSQLIHEILNLIMQDLLCIVPSRRCNAATLHNNLVSLISRAESDYEYVLKPCPWVPKASVIQHRHSINAIATADSGNSVFFLMRRGTWPPSQLHKHQMGKRNRHLSDATHTTSSHVVKSRRRSRRASDLWQRVFNGIDSGALRDALLNPGKPIDGLDSQVNFRYGRYVMTS</sequence>